<dbReference type="CDD" id="cd02440">
    <property type="entry name" value="AdoMet_MTases"/>
    <property type="match status" value="1"/>
</dbReference>
<dbReference type="GO" id="GO:0032259">
    <property type="term" value="P:methylation"/>
    <property type="evidence" value="ECO:0007669"/>
    <property type="project" value="UniProtKB-KW"/>
</dbReference>
<dbReference type="PANTHER" id="PTHR44942:SF4">
    <property type="entry name" value="METHYLTRANSFERASE TYPE 11 DOMAIN-CONTAINING PROTEIN"/>
    <property type="match status" value="1"/>
</dbReference>
<proteinExistence type="inferred from homology"/>
<reference evidence="5 6" key="1">
    <citation type="journal article" date="2024" name="Int. J. Syst. Evol. Microbiol.">
        <title>Virgibacillus tibetensis sp. nov., isolated from salt lake on the Tibetan Plateau of China.</title>
        <authorList>
            <person name="Phurbu D."/>
            <person name="Liu Z.-X."/>
            <person name="Wang R."/>
            <person name="Zheng Y.-Y."/>
            <person name="Liu H.-C."/>
            <person name="Zhou Y.-G."/>
            <person name="Yu Y.-J."/>
            <person name="Li A.-H."/>
        </authorList>
    </citation>
    <scope>NUCLEOTIDE SEQUENCE [LARGE SCALE GENOMIC DNA]</scope>
    <source>
        <strain evidence="5 6">C22-A2</strain>
    </source>
</reference>
<dbReference type="SUPFAM" id="SSF53335">
    <property type="entry name" value="S-adenosyl-L-methionine-dependent methyltransferases"/>
    <property type="match status" value="1"/>
</dbReference>
<accession>A0ABU6KCG7</accession>
<protein>
    <submittedName>
        <fullName evidence="5">Methyltransferase domain-containing protein</fullName>
    </submittedName>
</protein>
<keyword evidence="2 5" id="KW-0489">Methyltransferase</keyword>
<evidence type="ECO:0000256" key="1">
    <source>
        <dbReference type="ARBA" id="ARBA00008361"/>
    </source>
</evidence>
<keyword evidence="3" id="KW-0808">Transferase</keyword>
<dbReference type="PANTHER" id="PTHR44942">
    <property type="entry name" value="METHYLTRANSF_11 DOMAIN-CONTAINING PROTEIN"/>
    <property type="match status" value="1"/>
</dbReference>
<evidence type="ECO:0000256" key="2">
    <source>
        <dbReference type="ARBA" id="ARBA00022603"/>
    </source>
</evidence>
<dbReference type="InterPro" id="IPR013216">
    <property type="entry name" value="Methyltransf_11"/>
</dbReference>
<dbReference type="GO" id="GO:0008168">
    <property type="term" value="F:methyltransferase activity"/>
    <property type="evidence" value="ECO:0007669"/>
    <property type="project" value="UniProtKB-KW"/>
</dbReference>
<dbReference type="EMBL" id="JARZFX010000001">
    <property type="protein sequence ID" value="MEC5422756.1"/>
    <property type="molecule type" value="Genomic_DNA"/>
</dbReference>
<dbReference type="Pfam" id="PF08241">
    <property type="entry name" value="Methyltransf_11"/>
    <property type="match status" value="1"/>
</dbReference>
<feature type="domain" description="Methyltransferase type 11" evidence="4">
    <location>
        <begin position="46"/>
        <end position="140"/>
    </location>
</feature>
<organism evidence="5 6">
    <name type="scientific">Virgibacillus tibetensis</name>
    <dbReference type="NCBI Taxonomy" id="3042313"/>
    <lineage>
        <taxon>Bacteria</taxon>
        <taxon>Bacillati</taxon>
        <taxon>Bacillota</taxon>
        <taxon>Bacilli</taxon>
        <taxon>Bacillales</taxon>
        <taxon>Bacillaceae</taxon>
        <taxon>Virgibacillus</taxon>
    </lineage>
</organism>
<dbReference type="Gene3D" id="3.40.50.150">
    <property type="entry name" value="Vaccinia Virus protein VP39"/>
    <property type="match status" value="1"/>
</dbReference>
<sequence length="254" mass="29390">MKEKDDVKRAFSKNKEDYVKSSTHASGSDLSLLPVWLNPKSTMEVLDIATGGGHVAKRLAPFVKRVVATDITKAMLENTAAHLAAYSNIDYVIADAESLPFLDNTFEIITCRIAAHHFPNPKKFVSEVNRVLKPNGKFLFIDNIAAEQSDYGNFINTLEKMRDYSHVRSLRISEWKEIFNDNKLTFLKQQERKKTLPYDDWINRTLDMREDKESVTNFIKNATSDIHDYYDIKFKNDNIKSFTIDEWMILLEKK</sequence>
<dbReference type="InterPro" id="IPR051052">
    <property type="entry name" value="Diverse_substrate_MTase"/>
</dbReference>
<evidence type="ECO:0000256" key="3">
    <source>
        <dbReference type="ARBA" id="ARBA00022679"/>
    </source>
</evidence>
<keyword evidence="6" id="KW-1185">Reference proteome</keyword>
<evidence type="ECO:0000313" key="5">
    <source>
        <dbReference type="EMBL" id="MEC5422756.1"/>
    </source>
</evidence>
<dbReference type="RefSeq" id="WP_327606306.1">
    <property type="nucleotide sequence ID" value="NZ_JARZFX010000001.1"/>
</dbReference>
<name>A0ABU6KCG7_9BACI</name>
<gene>
    <name evidence="5" type="ORF">QGM71_04500</name>
</gene>
<comment type="similarity">
    <text evidence="1">Belongs to the methyltransferase superfamily.</text>
</comment>
<dbReference type="InterPro" id="IPR029063">
    <property type="entry name" value="SAM-dependent_MTases_sf"/>
</dbReference>
<evidence type="ECO:0000313" key="6">
    <source>
        <dbReference type="Proteomes" id="UP001335737"/>
    </source>
</evidence>
<dbReference type="Proteomes" id="UP001335737">
    <property type="component" value="Unassembled WGS sequence"/>
</dbReference>
<evidence type="ECO:0000259" key="4">
    <source>
        <dbReference type="Pfam" id="PF08241"/>
    </source>
</evidence>
<comment type="caution">
    <text evidence="5">The sequence shown here is derived from an EMBL/GenBank/DDBJ whole genome shotgun (WGS) entry which is preliminary data.</text>
</comment>